<proteinExistence type="predicted"/>
<dbReference type="InterPro" id="IPR024096">
    <property type="entry name" value="NO_sig/Golgi_transp_ligand-bd"/>
</dbReference>
<reference evidence="1 2" key="1">
    <citation type="journal article" date="2010" name="Proc. Natl. Acad. Sci. U.S.A.">
        <title>Enigmatic, ultrasmall, uncultivated Archaea.</title>
        <authorList>
            <person name="Baker B.J."/>
            <person name="Comolli L.R."/>
            <person name="Dick G.J."/>
            <person name="Hauser L.J."/>
            <person name="Hyatt D."/>
            <person name="Dill B.D."/>
            <person name="Land M.L."/>
            <person name="Verberkmoes N.C."/>
            <person name="Hettich R.L."/>
            <person name="Banfield J.F."/>
        </authorList>
    </citation>
    <scope>NUCLEOTIDE SEQUENCE [LARGE SCALE GENOMIC DNA]</scope>
</reference>
<evidence type="ECO:0000313" key="2">
    <source>
        <dbReference type="Proteomes" id="UP000009375"/>
    </source>
</evidence>
<name>D2EEX2_PARA4</name>
<dbReference type="SUPFAM" id="SSF111126">
    <property type="entry name" value="Ligand-binding domain in the NO signalling and Golgi transport"/>
    <property type="match status" value="2"/>
</dbReference>
<protein>
    <recommendedName>
        <fullName evidence="3">4-vinyl reductase 4VR</fullName>
    </recommendedName>
</protein>
<dbReference type="Proteomes" id="UP000009375">
    <property type="component" value="Unassembled WGS sequence"/>
</dbReference>
<dbReference type="EMBL" id="GG730042">
    <property type="protein sequence ID" value="EEZ93078.1"/>
    <property type="molecule type" value="Genomic_DNA"/>
</dbReference>
<dbReference type="AlphaFoldDB" id="D2EEX2"/>
<accession>D2EEX2</accession>
<gene>
    <name evidence="1" type="ORF">BJBARM4_0274</name>
</gene>
<evidence type="ECO:0008006" key="3">
    <source>
        <dbReference type="Google" id="ProtNLM"/>
    </source>
</evidence>
<evidence type="ECO:0000313" key="1">
    <source>
        <dbReference type="EMBL" id="EEZ93078.1"/>
    </source>
</evidence>
<organism evidence="1 2">
    <name type="scientific">Candidatus Parvarchaeum acidiphilum ARMAN-4</name>
    <dbReference type="NCBI Taxonomy" id="662760"/>
    <lineage>
        <taxon>Archaea</taxon>
        <taxon>Candidatus Parvarchaeota</taxon>
        <taxon>Candidatus Parvarchaeum</taxon>
    </lineage>
</organism>
<sequence>MGLATKSIFQEVSSTVFYSFLQDLIKRKSLKIRGEEKTEIEMFTLFKELGIGRINKISSDLRNYKISIDGNMNSFLNIITNSPYCFNSIGLLTGIYRIITNKDVEVTEEKCRSTGDADTDYFNINVKETKDEYTYIPSQVFDEKNEKLKKIEITNDETDIFINSIPSEIIPVVYFPYLFSKLRKIIGQGVYGIENQAGKELAKLYQQYNLQLIKEKYGIMDLSVISILSGFGKITTLKNDLGYLLEVDVYNSFNALHIDDAIEKRCFLLGSILSSLSYKITGTMLRLNEKECSAINDEVCKFSFQ</sequence>
<dbReference type="PANTHER" id="PTHR35090:SF1">
    <property type="entry name" value="SLR0144 PROTEIN"/>
    <property type="match status" value="1"/>
</dbReference>
<dbReference type="Gene3D" id="3.30.1380.20">
    <property type="entry name" value="Trafficking protein particle complex subunit 3"/>
    <property type="match status" value="2"/>
</dbReference>
<dbReference type="PANTHER" id="PTHR35090">
    <property type="entry name" value="DNA-DIRECTED RNA POLYMERASE SUBUNIT I"/>
    <property type="match status" value="1"/>
</dbReference>